<keyword evidence="3" id="KW-1185">Reference proteome</keyword>
<comment type="caution">
    <text evidence="2">The sequence shown here is derived from an EMBL/GenBank/DDBJ whole genome shotgun (WGS) entry which is preliminary data.</text>
</comment>
<keyword evidence="1" id="KW-1133">Transmembrane helix</keyword>
<dbReference type="EMBL" id="SRLO01000744">
    <property type="protein sequence ID" value="TNN47407.1"/>
    <property type="molecule type" value="Genomic_DNA"/>
</dbReference>
<feature type="transmembrane region" description="Helical" evidence="1">
    <location>
        <begin position="12"/>
        <end position="33"/>
    </location>
</feature>
<proteinExistence type="predicted"/>
<name>A0A4Z2G1N7_9TELE</name>
<sequence length="59" mass="6532">MNEADAHKEMSYCNLLGAGLQLLGILQLLFQFLDLLLEEIPLVFPVHGLFLDTNTETGA</sequence>
<evidence type="ECO:0000313" key="2">
    <source>
        <dbReference type="EMBL" id="TNN47407.1"/>
    </source>
</evidence>
<protein>
    <submittedName>
        <fullName evidence="2">Uncharacterized protein</fullName>
    </submittedName>
</protein>
<evidence type="ECO:0000256" key="1">
    <source>
        <dbReference type="SAM" id="Phobius"/>
    </source>
</evidence>
<dbReference type="Proteomes" id="UP000314294">
    <property type="component" value="Unassembled WGS sequence"/>
</dbReference>
<evidence type="ECO:0000313" key="3">
    <source>
        <dbReference type="Proteomes" id="UP000314294"/>
    </source>
</evidence>
<dbReference type="AlphaFoldDB" id="A0A4Z2G1N7"/>
<gene>
    <name evidence="2" type="ORF">EYF80_042410</name>
</gene>
<organism evidence="2 3">
    <name type="scientific">Liparis tanakae</name>
    <name type="common">Tanaka's snailfish</name>
    <dbReference type="NCBI Taxonomy" id="230148"/>
    <lineage>
        <taxon>Eukaryota</taxon>
        <taxon>Metazoa</taxon>
        <taxon>Chordata</taxon>
        <taxon>Craniata</taxon>
        <taxon>Vertebrata</taxon>
        <taxon>Euteleostomi</taxon>
        <taxon>Actinopterygii</taxon>
        <taxon>Neopterygii</taxon>
        <taxon>Teleostei</taxon>
        <taxon>Neoteleostei</taxon>
        <taxon>Acanthomorphata</taxon>
        <taxon>Eupercaria</taxon>
        <taxon>Perciformes</taxon>
        <taxon>Cottioidei</taxon>
        <taxon>Cottales</taxon>
        <taxon>Liparidae</taxon>
        <taxon>Liparis</taxon>
    </lineage>
</organism>
<reference evidence="2 3" key="1">
    <citation type="submission" date="2019-03" db="EMBL/GenBank/DDBJ databases">
        <title>First draft genome of Liparis tanakae, snailfish: a comprehensive survey of snailfish specific genes.</title>
        <authorList>
            <person name="Kim W."/>
            <person name="Song I."/>
            <person name="Jeong J.-H."/>
            <person name="Kim D."/>
            <person name="Kim S."/>
            <person name="Ryu S."/>
            <person name="Song J.Y."/>
            <person name="Lee S.K."/>
        </authorList>
    </citation>
    <scope>NUCLEOTIDE SEQUENCE [LARGE SCALE GENOMIC DNA]</scope>
    <source>
        <tissue evidence="2">Muscle</tissue>
    </source>
</reference>
<keyword evidence="1" id="KW-0812">Transmembrane</keyword>
<accession>A0A4Z2G1N7</accession>
<keyword evidence="1" id="KW-0472">Membrane</keyword>